<dbReference type="FunFam" id="3.30.1180.20:FF:000001">
    <property type="entry name" value="Dihydroxyacetone kinase 1"/>
    <property type="match status" value="1"/>
</dbReference>
<dbReference type="RefSeq" id="WP_094542194.1">
    <property type="nucleotide sequence ID" value="NZ_JBHEER010000006.1"/>
</dbReference>
<dbReference type="Gene3D" id="3.40.50.10440">
    <property type="entry name" value="Dihydroxyacetone kinase, domain 1"/>
    <property type="match status" value="1"/>
</dbReference>
<dbReference type="PANTHER" id="PTHR28629:SF4">
    <property type="entry name" value="TRIOKINASE_FMN CYCLASE"/>
    <property type="match status" value="1"/>
</dbReference>
<dbReference type="InterPro" id="IPR050861">
    <property type="entry name" value="Dihydroxyacetone_Kinase"/>
</dbReference>
<comment type="caution">
    <text evidence="6">The sequence shown here is derived from an EMBL/GenBank/DDBJ whole genome shotgun (WGS) entry which is preliminary data.</text>
</comment>
<dbReference type="SUPFAM" id="SSF82549">
    <property type="entry name" value="DAK1/DegV-like"/>
    <property type="match status" value="1"/>
</dbReference>
<dbReference type="GO" id="GO:0004371">
    <property type="term" value="F:glycerone kinase activity"/>
    <property type="evidence" value="ECO:0007669"/>
    <property type="project" value="InterPro"/>
</dbReference>
<evidence type="ECO:0000313" key="6">
    <source>
        <dbReference type="EMBL" id="OYR08662.1"/>
    </source>
</evidence>
<sequence length="331" mass="35413">MKKILNDPANYVDEMLEGMIAAHPQFYAQPIRRVITRASGAIKGKVGIVTGGGSGHLPIFTGYVGTGLLDACAIGDVFASPSAEQMADAIRFADGGKGVLRLYGNYGGDVMNFDMAGEMVEMENDIRTTTVLLADDVVSASKEEAEKRRGVAGMVYAFKIAGAHAETSADLDEVTRVAQKTADAVRSIGMALTPCTIPQAGKPTFTLGEHEMEMGMGIHGEPGIWRDAIKSADAITDEMMDRLLDDQPLAKGDRISILVNSLGATPAEELYIMYRKAKGRLDALGVEVVMPLIGRYATSMEMTGATITILKLDDELETLLKAPANCAFWTV</sequence>
<dbReference type="OrthoDB" id="9806345at2"/>
<evidence type="ECO:0000256" key="3">
    <source>
        <dbReference type="ARBA" id="ARBA00022777"/>
    </source>
</evidence>
<proteinExistence type="predicted"/>
<evidence type="ECO:0000256" key="4">
    <source>
        <dbReference type="ARBA" id="ARBA00022840"/>
    </source>
</evidence>
<name>A0A256F1E3_9HYPH</name>
<protein>
    <submittedName>
        <fullName evidence="6">Dak1 domain protein</fullName>
    </submittedName>
</protein>
<dbReference type="PANTHER" id="PTHR28629">
    <property type="entry name" value="TRIOKINASE/FMN CYCLASE"/>
    <property type="match status" value="1"/>
</dbReference>
<dbReference type="EMBL" id="NNRL01000165">
    <property type="protein sequence ID" value="OYR08662.1"/>
    <property type="molecule type" value="Genomic_DNA"/>
</dbReference>
<keyword evidence="4" id="KW-0067">ATP-binding</keyword>
<evidence type="ECO:0000256" key="2">
    <source>
        <dbReference type="ARBA" id="ARBA00022741"/>
    </source>
</evidence>
<keyword evidence="2" id="KW-0547">Nucleotide-binding</keyword>
<organism evidence="6 7">
    <name type="scientific">Brucella grignonensis</name>
    <dbReference type="NCBI Taxonomy" id="94627"/>
    <lineage>
        <taxon>Bacteria</taxon>
        <taxon>Pseudomonadati</taxon>
        <taxon>Pseudomonadota</taxon>
        <taxon>Alphaproteobacteria</taxon>
        <taxon>Hyphomicrobiales</taxon>
        <taxon>Brucellaceae</taxon>
        <taxon>Brucella/Ochrobactrum group</taxon>
        <taxon>Brucella</taxon>
    </lineage>
</organism>
<evidence type="ECO:0000259" key="5">
    <source>
        <dbReference type="PROSITE" id="PS51481"/>
    </source>
</evidence>
<reference evidence="6 7" key="1">
    <citation type="submission" date="2017-07" db="EMBL/GenBank/DDBJ databases">
        <title>Phylogenetic study on the rhizospheric bacterium Ochrobactrum sp. A44.</title>
        <authorList>
            <person name="Krzyzanowska D.M."/>
            <person name="Ossowicki A."/>
            <person name="Rajewska M."/>
            <person name="Maciag T."/>
            <person name="Kaczynski Z."/>
            <person name="Czerwicka M."/>
            <person name="Jafra S."/>
        </authorList>
    </citation>
    <scope>NUCLEOTIDE SEQUENCE [LARGE SCALE GENOMIC DNA]</scope>
    <source>
        <strain evidence="6 7">OgA9a</strain>
    </source>
</reference>
<dbReference type="InterPro" id="IPR004006">
    <property type="entry name" value="DhaK_dom"/>
</dbReference>
<keyword evidence="1" id="KW-0808">Transferase</keyword>
<evidence type="ECO:0000313" key="7">
    <source>
        <dbReference type="Proteomes" id="UP000216478"/>
    </source>
</evidence>
<dbReference type="Proteomes" id="UP000216478">
    <property type="component" value="Unassembled WGS sequence"/>
</dbReference>
<accession>A0A256F1E3</accession>
<dbReference type="GO" id="GO:0005829">
    <property type="term" value="C:cytosol"/>
    <property type="evidence" value="ECO:0007669"/>
    <property type="project" value="TreeGrafter"/>
</dbReference>
<feature type="domain" description="DhaK" evidence="5">
    <location>
        <begin position="7"/>
        <end position="329"/>
    </location>
</feature>
<dbReference type="GO" id="GO:0019563">
    <property type="term" value="P:glycerol catabolic process"/>
    <property type="evidence" value="ECO:0007669"/>
    <property type="project" value="TreeGrafter"/>
</dbReference>
<evidence type="ECO:0000256" key="1">
    <source>
        <dbReference type="ARBA" id="ARBA00022679"/>
    </source>
</evidence>
<keyword evidence="3" id="KW-0418">Kinase</keyword>
<keyword evidence="7" id="KW-1185">Reference proteome</keyword>
<gene>
    <name evidence="6" type="ORF">CEV33_3100</name>
</gene>
<dbReference type="GO" id="GO:0005524">
    <property type="term" value="F:ATP binding"/>
    <property type="evidence" value="ECO:0007669"/>
    <property type="project" value="UniProtKB-KW"/>
</dbReference>
<dbReference type="FunFam" id="3.40.50.10440:FF:000001">
    <property type="entry name" value="Dihydroxyacetone kinase, DhaK subunit"/>
    <property type="match status" value="1"/>
</dbReference>
<dbReference type="AlphaFoldDB" id="A0A256F1E3"/>
<dbReference type="Pfam" id="PF02733">
    <property type="entry name" value="Dak1"/>
    <property type="match status" value="1"/>
</dbReference>
<dbReference type="Gene3D" id="3.30.1180.20">
    <property type="entry name" value="Dihydroxyacetone kinase, domain 2"/>
    <property type="match status" value="1"/>
</dbReference>
<dbReference type="PROSITE" id="PS51481">
    <property type="entry name" value="DHAK"/>
    <property type="match status" value="1"/>
</dbReference>